<name>A0ABS5B8H8_9GAMM</name>
<evidence type="ECO:0000313" key="1">
    <source>
        <dbReference type="EMBL" id="MBP2856758.1"/>
    </source>
</evidence>
<accession>A0ABS5B8H8</accession>
<keyword evidence="2" id="KW-1185">Reference proteome</keyword>
<comment type="caution">
    <text evidence="1">The sequence shown here is derived from an EMBL/GenBank/DDBJ whole genome shotgun (WGS) entry which is preliminary data.</text>
</comment>
<dbReference type="EMBL" id="JAGJWX010000003">
    <property type="protein sequence ID" value="MBP2856758.1"/>
    <property type="molecule type" value="Genomic_DNA"/>
</dbReference>
<reference evidence="1 2" key="1">
    <citation type="submission" date="2021-04" db="EMBL/GenBank/DDBJ databases">
        <title>Genomic and host-range diversity within the Dickeya zeae complex, identification of D. zeae and D. oryzae members, proposal of two novel subspecies D. zeae subsp. zeae subsp. nov. and D. zeae subsp. dombae subsp. nov.</title>
        <authorList>
            <person name="Van Gijsegem F."/>
            <person name="Hugouvieux-Cotte-Pattat N."/>
        </authorList>
    </citation>
    <scope>NUCLEOTIDE SEQUENCE [LARGE SCALE GENOMIC DNA]</scope>
    <source>
        <strain evidence="1 2">FVG03</strain>
    </source>
</reference>
<dbReference type="RefSeq" id="WP_210174340.1">
    <property type="nucleotide sequence ID" value="NZ_JAGJWX010000003.1"/>
</dbReference>
<dbReference type="Proteomes" id="UP000810130">
    <property type="component" value="Unassembled WGS sequence"/>
</dbReference>
<protein>
    <submittedName>
        <fullName evidence="1">Uncharacterized protein</fullName>
    </submittedName>
</protein>
<sequence>MATITTQTHPLLTASVSATTDFTMLADYCEHLAENLMESDDPALKLAFNTRLSAGLALLRPTLNQPIPPHLTERLTTDALPATTPCFEPDSDLLCDYCLTLAQLLAGRGLSLEMEHTLTGLLAELVWYFTAELKAPRWIRTASGVKCLDEVASRLHGAQTAYTAIS</sequence>
<gene>
    <name evidence="1" type="ORF">J8657_04000</name>
</gene>
<proteinExistence type="predicted"/>
<organism evidence="1 2">
    <name type="scientific">Dickeya oryzae</name>
    <dbReference type="NCBI Taxonomy" id="1240404"/>
    <lineage>
        <taxon>Bacteria</taxon>
        <taxon>Pseudomonadati</taxon>
        <taxon>Pseudomonadota</taxon>
        <taxon>Gammaproteobacteria</taxon>
        <taxon>Enterobacterales</taxon>
        <taxon>Pectobacteriaceae</taxon>
        <taxon>Dickeya</taxon>
    </lineage>
</organism>
<evidence type="ECO:0000313" key="2">
    <source>
        <dbReference type="Proteomes" id="UP000810130"/>
    </source>
</evidence>